<dbReference type="SUPFAM" id="SSF52799">
    <property type="entry name" value="(Phosphotyrosine protein) phosphatases II"/>
    <property type="match status" value="1"/>
</dbReference>
<protein>
    <recommendedName>
        <fullName evidence="4">Tyrosine specific protein phosphatases domain-containing protein</fullName>
    </recommendedName>
</protein>
<gene>
    <name evidence="2" type="ORF">Ae201684_002038</name>
</gene>
<dbReference type="PANTHER" id="PTHR23339">
    <property type="entry name" value="TYROSINE SPECIFIC PROTEIN PHOSPHATASE AND DUAL SPECIFICITY PROTEIN PHOSPHATASE"/>
    <property type="match status" value="1"/>
</dbReference>
<evidence type="ECO:0000256" key="1">
    <source>
        <dbReference type="SAM" id="MobiDB-lite"/>
    </source>
</evidence>
<dbReference type="InterPro" id="IPR050561">
    <property type="entry name" value="PTP"/>
</dbReference>
<keyword evidence="3" id="KW-1185">Reference proteome</keyword>
<dbReference type="Pfam" id="PF14566">
    <property type="entry name" value="PTPlike_phytase"/>
    <property type="match status" value="1"/>
</dbReference>
<reference evidence="2 3" key="1">
    <citation type="submission" date="2019-07" db="EMBL/GenBank/DDBJ databases">
        <title>Genomics analysis of Aphanomyces spp. identifies a new class of oomycete effector associated with host adaptation.</title>
        <authorList>
            <person name="Gaulin E."/>
        </authorList>
    </citation>
    <scope>NUCLEOTIDE SEQUENCE [LARGE SCALE GENOMIC DNA]</scope>
    <source>
        <strain evidence="2 3">ATCC 201684</strain>
    </source>
</reference>
<evidence type="ECO:0000313" key="2">
    <source>
        <dbReference type="EMBL" id="KAF0742973.1"/>
    </source>
</evidence>
<evidence type="ECO:0008006" key="4">
    <source>
        <dbReference type="Google" id="ProtNLM"/>
    </source>
</evidence>
<feature type="region of interest" description="Disordered" evidence="1">
    <location>
        <begin position="1"/>
        <end position="21"/>
    </location>
</feature>
<dbReference type="AlphaFoldDB" id="A0A6G0XQZ9"/>
<name>A0A6G0XQZ9_9STRA</name>
<sequence length="447" mass="50357">MVKVEGDASRENVDSDSQFQEQGTRVLEKYLLKKDRVPGLHKLDTPNGDIAPNFRRLNGSPIYGCAQPALEGIRYILNTLASDGFTKVVWVNIREEAVIFVEGIPFTARPSSKLNENDMVPDITGNSIAVLEASLKDSLLEQLSRSESKLEYWHEPTLLCNELVTQLVDPKQVKTLHEVMADIQHPGIESVIFQRATIERGNFPEHQIVDQLIEWISKADLNTAVVFNCQKGRCRTTTVMTLAYLIWSAPLQLSMSVSEQPFAKLMQAASMDSQTMDYKLGRYKVILALCDKLANGVRSKEWIDQAIDKNALIYHIRHVIGDNRKKSLEEPQPADRAFYLHRACRVLERYFYFIVFGSYLLEAPSAGNTFTSWMLEHPDLCGVFDSLGGAANTSSEVFEELLSLTGKSKEIDQFHISVFKAVNGSKDGSETLTARLILYHKVDKKVH</sequence>
<accession>A0A6G0XQZ9</accession>
<proteinExistence type="predicted"/>
<organism evidence="2 3">
    <name type="scientific">Aphanomyces euteiches</name>
    <dbReference type="NCBI Taxonomy" id="100861"/>
    <lineage>
        <taxon>Eukaryota</taxon>
        <taxon>Sar</taxon>
        <taxon>Stramenopiles</taxon>
        <taxon>Oomycota</taxon>
        <taxon>Saprolegniomycetes</taxon>
        <taxon>Saprolegniales</taxon>
        <taxon>Verrucalvaceae</taxon>
        <taxon>Aphanomyces</taxon>
    </lineage>
</organism>
<feature type="compositionally biased region" description="Basic and acidic residues" evidence="1">
    <location>
        <begin position="1"/>
        <end position="13"/>
    </location>
</feature>
<dbReference type="EMBL" id="VJMJ01000022">
    <property type="protein sequence ID" value="KAF0742973.1"/>
    <property type="molecule type" value="Genomic_DNA"/>
</dbReference>
<dbReference type="SMART" id="SM01301">
    <property type="entry name" value="PTPlike_phytase"/>
    <property type="match status" value="1"/>
</dbReference>
<dbReference type="Proteomes" id="UP000481153">
    <property type="component" value="Unassembled WGS sequence"/>
</dbReference>
<dbReference type="InterPro" id="IPR029021">
    <property type="entry name" value="Prot-tyrosine_phosphatase-like"/>
</dbReference>
<comment type="caution">
    <text evidence="2">The sequence shown here is derived from an EMBL/GenBank/DDBJ whole genome shotgun (WGS) entry which is preliminary data.</text>
</comment>
<dbReference type="VEuPathDB" id="FungiDB:AeMF1_003044"/>
<evidence type="ECO:0000313" key="3">
    <source>
        <dbReference type="Proteomes" id="UP000481153"/>
    </source>
</evidence>
<dbReference type="Gene3D" id="3.90.190.10">
    <property type="entry name" value="Protein tyrosine phosphatase superfamily"/>
    <property type="match status" value="1"/>
</dbReference>